<dbReference type="InterPro" id="IPR036443">
    <property type="entry name" value="Znf_RanBP2_sf"/>
</dbReference>
<dbReference type="GO" id="GO:0005737">
    <property type="term" value="C:cytoplasm"/>
    <property type="evidence" value="ECO:0007669"/>
    <property type="project" value="TreeGrafter"/>
</dbReference>
<accession>A0A9J6BRF0</accession>
<keyword evidence="1" id="KW-0479">Metal-binding</keyword>
<keyword evidence="2" id="KW-0863">Zinc-finger</keyword>
<gene>
    <name evidence="6" type="ORF">PVAND_002456</name>
</gene>
<evidence type="ECO:0000256" key="4">
    <source>
        <dbReference type="SAM" id="MobiDB-lite"/>
    </source>
</evidence>
<dbReference type="SMART" id="SM00547">
    <property type="entry name" value="ZnF_RBZ"/>
    <property type="match status" value="1"/>
</dbReference>
<dbReference type="GO" id="GO:0008270">
    <property type="term" value="F:zinc ion binding"/>
    <property type="evidence" value="ECO:0007669"/>
    <property type="project" value="UniProtKB-KW"/>
</dbReference>
<keyword evidence="3" id="KW-0862">Zinc</keyword>
<feature type="region of interest" description="Disordered" evidence="4">
    <location>
        <begin position="457"/>
        <end position="516"/>
    </location>
</feature>
<evidence type="ECO:0000256" key="1">
    <source>
        <dbReference type="ARBA" id="ARBA00022723"/>
    </source>
</evidence>
<name>A0A9J6BRF0_POLVA</name>
<organism evidence="6 7">
    <name type="scientific">Polypedilum vanderplanki</name>
    <name type="common">Sleeping chironomid midge</name>
    <dbReference type="NCBI Taxonomy" id="319348"/>
    <lineage>
        <taxon>Eukaryota</taxon>
        <taxon>Metazoa</taxon>
        <taxon>Ecdysozoa</taxon>
        <taxon>Arthropoda</taxon>
        <taxon>Hexapoda</taxon>
        <taxon>Insecta</taxon>
        <taxon>Pterygota</taxon>
        <taxon>Neoptera</taxon>
        <taxon>Endopterygota</taxon>
        <taxon>Diptera</taxon>
        <taxon>Nematocera</taxon>
        <taxon>Chironomoidea</taxon>
        <taxon>Chironomidae</taxon>
        <taxon>Chironominae</taxon>
        <taxon>Polypedilum</taxon>
        <taxon>Polypedilum</taxon>
    </lineage>
</organism>
<dbReference type="PANTHER" id="PTHR15326">
    <property type="entry name" value="SPERMATOGENESIS-ASSOCIATED PROTEIN 2/TAMOZHENNIC"/>
    <property type="match status" value="1"/>
</dbReference>
<feature type="compositionally biased region" description="Basic and acidic residues" evidence="4">
    <location>
        <begin position="458"/>
        <end position="468"/>
    </location>
</feature>
<dbReference type="PROSITE" id="PS01358">
    <property type="entry name" value="ZF_RANBP2_1"/>
    <property type="match status" value="1"/>
</dbReference>
<keyword evidence="7" id="KW-1185">Reference proteome</keyword>
<evidence type="ECO:0000256" key="3">
    <source>
        <dbReference type="ARBA" id="ARBA00022833"/>
    </source>
</evidence>
<comment type="caution">
    <text evidence="6">The sequence shown here is derived from an EMBL/GenBank/DDBJ whole genome shotgun (WGS) entry which is preliminary data.</text>
</comment>
<dbReference type="InterPro" id="IPR036339">
    <property type="entry name" value="PUB-like_dom_sf"/>
</dbReference>
<dbReference type="SUPFAM" id="SSF90209">
    <property type="entry name" value="Ran binding protein zinc finger-like"/>
    <property type="match status" value="1"/>
</dbReference>
<dbReference type="OrthoDB" id="9837000at2759"/>
<evidence type="ECO:0000256" key="2">
    <source>
        <dbReference type="ARBA" id="ARBA00022771"/>
    </source>
</evidence>
<feature type="compositionally biased region" description="Low complexity" evidence="4">
    <location>
        <begin position="572"/>
        <end position="585"/>
    </location>
</feature>
<dbReference type="Pfam" id="PF21388">
    <property type="entry name" value="SPATA2_PUB-like"/>
    <property type="match status" value="1"/>
</dbReference>
<dbReference type="Gene3D" id="2.30.30.380">
    <property type="entry name" value="Zn-finger domain of Sec23/24"/>
    <property type="match status" value="1"/>
</dbReference>
<dbReference type="Proteomes" id="UP001107558">
    <property type="component" value="Chromosome 3"/>
</dbReference>
<protein>
    <recommendedName>
        <fullName evidence="5">RanBP2-type domain-containing protein</fullName>
    </recommendedName>
</protein>
<proteinExistence type="predicted"/>
<dbReference type="EMBL" id="JADBJN010000003">
    <property type="protein sequence ID" value="KAG5672322.1"/>
    <property type="molecule type" value="Genomic_DNA"/>
</dbReference>
<evidence type="ECO:0000259" key="5">
    <source>
        <dbReference type="PROSITE" id="PS01358"/>
    </source>
</evidence>
<sequence>MTTMYGRDPLEELWKEILDLHWNYLEMEESLKKIDERKKLEGRLREYISIVPHDRKFFLPETEHVLRISIQQMRDFSAFKGAIGFESISQYANNLFTKPWRKEYRVIKMYSGFYQHEIRNNLLDAEKIFIAMGYKLMPNQTLVLEGPICPDQVTNVSRDALTAYVECQIMKQVNSELTSIGLATTWNEIFNFRECHIGDSSQTIKGLTQMLQSHHIHMHGAMRKDPYALALTSPPMHHHYQQQQQAQLCSTHCSIHHPHPYNHQNTLPPPPLPATTNVQQQAPNSYYHHYNQPPPPPPPCSLHYVPQQNCYQHHLPHSKSLDQYDGTKIQQGNGGVNHHRLSLDHNYKQQQQQQQQQQQTHFDYIDVAFNHPYNQPNSRAPLPYNISSNLGHDAGYYPTTDHTRMFSTNEFYQQQLMQQLPTTVNDYHHSHHQKSCNYSDASSPAVHDELISFSNEPVRIKPSSEAKLRSSLKKGTQSTTASDSVDMEQELNELRALKREKSSTPASTSSDVKTRDGIGNYQAWDYVFQNLEKEEKKNHKTPTADEKIAVELENLKVTSNGHGPPRDRSLSHKSNNIKPSSSSSSHHTKTRTKSVSAATSDTQASNHEHKRTSSVMESNQRVQMPKAPELIVGINEWSCRFCTFLNPNTKKICDMCSKSKDFFLDADKNATATCV</sequence>
<dbReference type="Gene3D" id="1.20.58.2190">
    <property type="match status" value="1"/>
</dbReference>
<reference evidence="6" key="1">
    <citation type="submission" date="2021-03" db="EMBL/GenBank/DDBJ databases">
        <title>Chromosome level genome of the anhydrobiotic midge Polypedilum vanderplanki.</title>
        <authorList>
            <person name="Yoshida Y."/>
            <person name="Kikawada T."/>
            <person name="Gusev O."/>
        </authorList>
    </citation>
    <scope>NUCLEOTIDE SEQUENCE</scope>
    <source>
        <strain evidence="6">NIAS01</strain>
        <tissue evidence="6">Whole body or cell culture</tissue>
    </source>
</reference>
<feature type="compositionally biased region" description="Polar residues" evidence="4">
    <location>
        <begin position="613"/>
        <end position="622"/>
    </location>
</feature>
<evidence type="ECO:0000313" key="6">
    <source>
        <dbReference type="EMBL" id="KAG5672322.1"/>
    </source>
</evidence>
<feature type="compositionally biased region" description="Polar residues" evidence="4">
    <location>
        <begin position="473"/>
        <end position="483"/>
    </location>
</feature>
<dbReference type="SUPFAM" id="SSF143503">
    <property type="entry name" value="PUG domain-like"/>
    <property type="match status" value="1"/>
</dbReference>
<dbReference type="InterPro" id="IPR001876">
    <property type="entry name" value="Znf_RanBP2"/>
</dbReference>
<dbReference type="PANTHER" id="PTHR15326:SF2">
    <property type="entry name" value="PROTEIN TAMOZHENNIC"/>
    <property type="match status" value="1"/>
</dbReference>
<dbReference type="InterPro" id="IPR048839">
    <property type="entry name" value="SPATA2_PUB-like"/>
</dbReference>
<dbReference type="AlphaFoldDB" id="A0A9J6BRF0"/>
<feature type="domain" description="RanBP2-type" evidence="5">
    <location>
        <begin position="637"/>
        <end position="656"/>
    </location>
</feature>
<feature type="region of interest" description="Disordered" evidence="4">
    <location>
        <begin position="554"/>
        <end position="622"/>
    </location>
</feature>
<feature type="compositionally biased region" description="Basic and acidic residues" evidence="4">
    <location>
        <begin position="492"/>
        <end position="502"/>
    </location>
</feature>
<evidence type="ECO:0000313" key="7">
    <source>
        <dbReference type="Proteomes" id="UP001107558"/>
    </source>
</evidence>